<dbReference type="Gene3D" id="1.10.530.10">
    <property type="match status" value="1"/>
</dbReference>
<gene>
    <name evidence="6" type="ORF">UFOVP233_71</name>
</gene>
<organism evidence="6">
    <name type="scientific">uncultured Caudovirales phage</name>
    <dbReference type="NCBI Taxonomy" id="2100421"/>
    <lineage>
        <taxon>Viruses</taxon>
        <taxon>Duplodnaviria</taxon>
        <taxon>Heunggongvirae</taxon>
        <taxon>Uroviricota</taxon>
        <taxon>Caudoviricetes</taxon>
        <taxon>Peduoviridae</taxon>
        <taxon>Maltschvirus</taxon>
        <taxon>Maltschvirus maltsch</taxon>
    </lineage>
</organism>
<evidence type="ECO:0000256" key="3">
    <source>
        <dbReference type="SAM" id="MobiDB-lite"/>
    </source>
</evidence>
<feature type="compositionally biased region" description="Polar residues" evidence="3">
    <location>
        <begin position="1204"/>
        <end position="1213"/>
    </location>
</feature>
<evidence type="ECO:0000313" key="6">
    <source>
        <dbReference type="EMBL" id="CAB5220419.1"/>
    </source>
</evidence>
<dbReference type="EMBL" id="LR798285">
    <property type="protein sequence ID" value="CAB5220419.1"/>
    <property type="molecule type" value="Genomic_DNA"/>
</dbReference>
<keyword evidence="1" id="KW-1245">Viral tail assembly</keyword>
<dbReference type="InterPro" id="IPR008258">
    <property type="entry name" value="Transglycosylase_SLT_dom_1"/>
</dbReference>
<dbReference type="InterPro" id="IPR023346">
    <property type="entry name" value="Lysozyme-like_dom_sf"/>
</dbReference>
<name>A0A6J7WQY5_9CAUD</name>
<sequence>MSDDIFSLGFSVDTSGLAQGKASAADMAKALLDLAKAMKGEEDAATKAAAAEKKHADEQKKAADEAARAANPHLRLADALGKIGQQAQGLSGHVNNMTQSFMQAGQSLSQGGAGGIVGGMNAMLGAGSKLVPMLGEMGGAVVGVGLGVASLGVAYVGLIAATYKQQEAFMLLEGRLKNVYGSGAIAANMFKELTSLADKNGLSIDGTAESFLRLARNNEAIGLTRKQMIDLTDSVQMLGRVSGASQGEVSGGLMQFSQALAAGRLNGDELRSIMENLPALTKSIADGLGVSVGQLRAMGAEGQLTSEKITGALLGQLPKIREEFDNLPQTSEQAFQRVGNAWDSLIAHIGDRLNASGIVTVTANALAMAVKGADSVIRPETPEEAYKRITSLTDEQKYSQLSWWEKAKAASAYSGDGTSIPAGPTTDKLQQELLAAEAKMNVERYASMIADAKQEKDVQRAPFVRGTGLLKDGDDFNNKISSLQANLKTYQEARDALAKSPKLFEPEELARLKEFDRMIAVTNQQLQNSLMPLEKYAQATDRMAANRARYGAGGAASIGQEAQGLVDASLAQQHPISYGDAEAEVIRKRTVDLQGQTQAMDLQITSQENLKAAIGGGTAAQIDAEVANKALTLQMQLFGMTLDDKASKALDEYKVKLRELLQIQNDTTDAQKLYNTQLQLGIEAQITAAIKAGKTAGEVAALRQSLTVSDDFSQSMAGTAADTKLANGGRIPEQYQGYFNQASSATGIPVALLAALAQQESGFNPDAISSGNARGIMQILPSTAAKPGMGVTPLPADKLADPQSNIMFGAQYLAGLAQKNGLSVSNPADLRKLLRLYGGADAGGDAAYDTHVLNRLPIGAQASAASADLNAEKQAQTFEQKIAALEKEAANLREQAKAPTMTEEVRVKREQQIKQAGESGTTPTEVKELEAAMRSKLAAEDEAKIKERLRTVTQETEQMKKQAELAKLPPRERAIEQAVLDEINRELAQNIVMTEEQIDAYRKSIEKQKAYHFDAAAEIRGVWESAANSIGGALESAVKQAMENGKIDAKGILKGLVSDITMSLMHAMITKPLVDSLTGMFGAQGLVTGPQGASMYFAAGGVIDKPTALYGGPHMLAIGGEAGPEAVLPLKRGPDGKLGVGGGNGGGGTHIVVNDMRTAPGSEPVEAQESSGPDGSRMISIIVRDEVRKQIRNGDMDKEMRSSYGVSRQITRR</sequence>
<feature type="region of interest" description="Disordered" evidence="3">
    <location>
        <begin position="45"/>
        <end position="67"/>
    </location>
</feature>
<evidence type="ECO:0000256" key="2">
    <source>
        <dbReference type="SAM" id="Coils"/>
    </source>
</evidence>
<evidence type="ECO:0000259" key="4">
    <source>
        <dbReference type="Pfam" id="PF01464"/>
    </source>
</evidence>
<dbReference type="InterPro" id="IPR000189">
    <property type="entry name" value="Transglyc_AS"/>
</dbReference>
<dbReference type="PROSITE" id="PS00922">
    <property type="entry name" value="TRANSGLYCOSYLASE"/>
    <property type="match status" value="1"/>
</dbReference>
<keyword evidence="2" id="KW-0175">Coiled coil</keyword>
<keyword evidence="1" id="KW-1188">Viral release from host cell</keyword>
<dbReference type="SUPFAM" id="SSF53955">
    <property type="entry name" value="Lysozyme-like"/>
    <property type="match status" value="1"/>
</dbReference>
<proteinExistence type="predicted"/>
<evidence type="ECO:0000259" key="5">
    <source>
        <dbReference type="Pfam" id="PF20155"/>
    </source>
</evidence>
<evidence type="ECO:0000256" key="1">
    <source>
        <dbReference type="ARBA" id="ARBA00022465"/>
    </source>
</evidence>
<reference evidence="6" key="1">
    <citation type="submission" date="2020-05" db="EMBL/GenBank/DDBJ databases">
        <authorList>
            <person name="Chiriac C."/>
            <person name="Salcher M."/>
            <person name="Ghai R."/>
            <person name="Kavagutti S V."/>
        </authorList>
    </citation>
    <scope>NUCLEOTIDE SEQUENCE</scope>
</reference>
<dbReference type="GO" id="GO:0016020">
    <property type="term" value="C:membrane"/>
    <property type="evidence" value="ECO:0007669"/>
    <property type="project" value="InterPro"/>
</dbReference>
<protein>
    <submittedName>
        <fullName evidence="6">Caudovirus, tape measure, N-terminal</fullName>
    </submittedName>
</protein>
<feature type="coiled-coil region" evidence="2">
    <location>
        <begin position="868"/>
        <end position="895"/>
    </location>
</feature>
<dbReference type="Pfam" id="PF01464">
    <property type="entry name" value="SLT"/>
    <property type="match status" value="1"/>
</dbReference>
<feature type="domain" description="Transglycosylase SLT" evidence="4">
    <location>
        <begin position="738"/>
        <end position="819"/>
    </location>
</feature>
<dbReference type="GO" id="GO:0000270">
    <property type="term" value="P:peptidoglycan metabolic process"/>
    <property type="evidence" value="ECO:0007669"/>
    <property type="project" value="InterPro"/>
</dbReference>
<dbReference type="Pfam" id="PF20155">
    <property type="entry name" value="TMP_3"/>
    <property type="match status" value="1"/>
</dbReference>
<dbReference type="GO" id="GO:0008933">
    <property type="term" value="F:peptidoglycan lytic transglycosylase activity"/>
    <property type="evidence" value="ECO:0007669"/>
    <property type="project" value="InterPro"/>
</dbReference>
<accession>A0A6J7WQY5</accession>
<feature type="domain" description="Tape measure protein N-terminal" evidence="5">
    <location>
        <begin position="168"/>
        <end position="350"/>
    </location>
</feature>
<feature type="coiled-coil region" evidence="2">
    <location>
        <begin position="435"/>
        <end position="500"/>
    </location>
</feature>
<dbReference type="InterPro" id="IPR013491">
    <property type="entry name" value="Tape_meas_N"/>
</dbReference>
<dbReference type="NCBIfam" id="TIGR02675">
    <property type="entry name" value="tape_meas_nterm"/>
    <property type="match status" value="1"/>
</dbReference>
<feature type="region of interest" description="Disordered" evidence="3">
    <location>
        <begin position="1193"/>
        <end position="1213"/>
    </location>
</feature>
<dbReference type="GO" id="GO:0098003">
    <property type="term" value="P:viral tail assembly"/>
    <property type="evidence" value="ECO:0007669"/>
    <property type="project" value="UniProtKB-KW"/>
</dbReference>